<accession>A0A4R0S1A8</accession>
<protein>
    <recommendedName>
        <fullName evidence="2">HNH nuclease domain-containing protein</fullName>
    </recommendedName>
</protein>
<dbReference type="EMBL" id="RWJN01000011">
    <property type="protein sequence ID" value="TCD70998.1"/>
    <property type="molecule type" value="Genomic_DNA"/>
</dbReference>
<feature type="domain" description="HNH nuclease" evidence="2">
    <location>
        <begin position="134"/>
        <end position="197"/>
    </location>
</feature>
<comment type="caution">
    <text evidence="3">The sequence shown here is derived from an EMBL/GenBank/DDBJ whole genome shotgun (WGS) entry which is preliminary data.</text>
</comment>
<dbReference type="OrthoDB" id="2803682at2759"/>
<keyword evidence="4" id="KW-1185">Reference proteome</keyword>
<dbReference type="Pfam" id="PF13391">
    <property type="entry name" value="HNH_2"/>
    <property type="match status" value="1"/>
</dbReference>
<feature type="region of interest" description="Disordered" evidence="1">
    <location>
        <begin position="304"/>
        <end position="346"/>
    </location>
</feature>
<evidence type="ECO:0000259" key="2">
    <source>
        <dbReference type="Pfam" id="PF13391"/>
    </source>
</evidence>
<dbReference type="InterPro" id="IPR003615">
    <property type="entry name" value="HNH_nuc"/>
</dbReference>
<name>A0A4R0S1A8_9APHY</name>
<dbReference type="Proteomes" id="UP000292702">
    <property type="component" value="Unassembled WGS sequence"/>
</dbReference>
<sequence>MNTTPSDAVRLFLDGDPRMDSQSLDDRLYLQIPLDRIKIICKHPAKYLRFLAYYILHCEGVVCHYDLVLDDLADVQGGGAYYYRRGGPGTEGLYSRIVDVEVIKSPSAYDYSPEEPGPSERRFRSQLIRRDGNCVFSETEFDMCEAAHIIPNPISNDWLSCIFATCPIGRTVSDEDIIQDSNDIRNGILVSANVHRAMRFHHAAVLPTPNHVLTTDDVPTKAPRELLSDEVYPQDDRRYTLQWFSHLRGLPTDVNTDAAFPPTTTLSPNNRPSTFLLLYVYAATALSKWGHVPASYSAFLAAPENQRRPEKTTSASRHQWEGGTYADEDSEQSEGEEKSFGKATSE</sequence>
<proteinExistence type="predicted"/>
<evidence type="ECO:0000313" key="4">
    <source>
        <dbReference type="Proteomes" id="UP000292702"/>
    </source>
</evidence>
<organism evidence="3 4">
    <name type="scientific">Steccherinum ochraceum</name>
    <dbReference type="NCBI Taxonomy" id="92696"/>
    <lineage>
        <taxon>Eukaryota</taxon>
        <taxon>Fungi</taxon>
        <taxon>Dikarya</taxon>
        <taxon>Basidiomycota</taxon>
        <taxon>Agaricomycotina</taxon>
        <taxon>Agaricomycetes</taxon>
        <taxon>Polyporales</taxon>
        <taxon>Steccherinaceae</taxon>
        <taxon>Steccherinum</taxon>
    </lineage>
</organism>
<evidence type="ECO:0000256" key="1">
    <source>
        <dbReference type="SAM" id="MobiDB-lite"/>
    </source>
</evidence>
<gene>
    <name evidence="3" type="ORF">EIP91_000496</name>
</gene>
<evidence type="ECO:0000313" key="3">
    <source>
        <dbReference type="EMBL" id="TCD70998.1"/>
    </source>
</evidence>
<dbReference type="AlphaFoldDB" id="A0A4R0S1A8"/>
<reference evidence="3 4" key="1">
    <citation type="submission" date="2018-11" db="EMBL/GenBank/DDBJ databases">
        <title>Genome assembly of Steccherinum ochraceum LE-BIN_3174, the white-rot fungus of the Steccherinaceae family (The Residual Polyporoid clade, Polyporales, Basidiomycota).</title>
        <authorList>
            <person name="Fedorova T.V."/>
            <person name="Glazunova O.A."/>
            <person name="Landesman E.O."/>
            <person name="Moiseenko K.V."/>
            <person name="Psurtseva N.V."/>
            <person name="Savinova O.S."/>
            <person name="Shakhova N.V."/>
            <person name="Tyazhelova T.V."/>
            <person name="Vasina D.V."/>
        </authorList>
    </citation>
    <scope>NUCLEOTIDE SEQUENCE [LARGE SCALE GENOMIC DNA]</scope>
    <source>
        <strain evidence="3 4">LE-BIN_3174</strain>
    </source>
</reference>
<feature type="compositionally biased region" description="Basic and acidic residues" evidence="1">
    <location>
        <begin position="335"/>
        <end position="346"/>
    </location>
</feature>